<feature type="non-terminal residue" evidence="1">
    <location>
        <position position="151"/>
    </location>
</feature>
<dbReference type="EMBL" id="UINC01231526">
    <property type="protein sequence ID" value="SVE64100.1"/>
    <property type="molecule type" value="Genomic_DNA"/>
</dbReference>
<reference evidence="1" key="1">
    <citation type="submission" date="2018-05" db="EMBL/GenBank/DDBJ databases">
        <authorList>
            <person name="Lanie J.A."/>
            <person name="Ng W.-L."/>
            <person name="Kazmierczak K.M."/>
            <person name="Andrzejewski T.M."/>
            <person name="Davidsen T.M."/>
            <person name="Wayne K.J."/>
            <person name="Tettelin H."/>
            <person name="Glass J.I."/>
            <person name="Rusch D."/>
            <person name="Podicherti R."/>
            <person name="Tsui H.-C.T."/>
            <person name="Winkler M.E."/>
        </authorList>
    </citation>
    <scope>NUCLEOTIDE SEQUENCE</scope>
</reference>
<dbReference type="AlphaFoldDB" id="A0A383F639"/>
<gene>
    <name evidence="1" type="ORF">METZ01_LOCUS516954</name>
</gene>
<organism evidence="1">
    <name type="scientific">marine metagenome</name>
    <dbReference type="NCBI Taxonomy" id="408172"/>
    <lineage>
        <taxon>unclassified sequences</taxon>
        <taxon>metagenomes</taxon>
        <taxon>ecological metagenomes</taxon>
    </lineage>
</organism>
<name>A0A383F639_9ZZZZ</name>
<accession>A0A383F639</accession>
<proteinExistence type="predicted"/>
<sequence>MNRFRWFGVVSKAGLVSWALITGIAVNSAWAGGHELLSERTAEQQELAGRFQTFIDRMEQKYFARMEKLNGETTYEEKYITTDYAEWDMRVARGPVVEKGGRMLGMVMKTVPNAIQPADVGWGRFYSFDIHPKTPLVGQIHAVILLQLYEN</sequence>
<protein>
    <submittedName>
        <fullName evidence="1">Uncharacterized protein</fullName>
    </submittedName>
</protein>
<evidence type="ECO:0000313" key="1">
    <source>
        <dbReference type="EMBL" id="SVE64100.1"/>
    </source>
</evidence>